<evidence type="ECO:0000313" key="2">
    <source>
        <dbReference type="Proteomes" id="UP000554482"/>
    </source>
</evidence>
<evidence type="ECO:0000313" key="1">
    <source>
        <dbReference type="EMBL" id="KAF5176871.1"/>
    </source>
</evidence>
<feature type="non-terminal residue" evidence="1">
    <location>
        <position position="67"/>
    </location>
</feature>
<gene>
    <name evidence="1" type="ORF">FRX31_033547</name>
</gene>
<dbReference type="SUPFAM" id="SSF52047">
    <property type="entry name" value="RNI-like"/>
    <property type="match status" value="1"/>
</dbReference>
<proteinExistence type="predicted"/>
<dbReference type="Proteomes" id="UP000554482">
    <property type="component" value="Unassembled WGS sequence"/>
</dbReference>
<dbReference type="Gene3D" id="3.80.10.10">
    <property type="entry name" value="Ribonuclease Inhibitor"/>
    <property type="match status" value="1"/>
</dbReference>
<sequence>MEQGNLNLMELEFNENYDVGMSSLSSRSSELPLESLYLSKIGSGDHGLGWLWKNCSNLKKLGLRSCE</sequence>
<accession>A0A7J6UWJ5</accession>
<keyword evidence="2" id="KW-1185">Reference proteome</keyword>
<reference evidence="1 2" key="1">
    <citation type="submission" date="2020-06" db="EMBL/GenBank/DDBJ databases">
        <title>Transcriptomic and genomic resources for Thalictrum thalictroides and T. hernandezii: Facilitating candidate gene discovery in an emerging model plant lineage.</title>
        <authorList>
            <person name="Arias T."/>
            <person name="Riano-Pachon D.M."/>
            <person name="Di Stilio V.S."/>
        </authorList>
    </citation>
    <scope>NUCLEOTIDE SEQUENCE [LARGE SCALE GENOMIC DNA]</scope>
    <source>
        <strain evidence="2">cv. WT478/WT964</strain>
        <tissue evidence="1">Leaves</tissue>
    </source>
</reference>
<dbReference type="EMBL" id="JABWDY010042128">
    <property type="protein sequence ID" value="KAF5176871.1"/>
    <property type="molecule type" value="Genomic_DNA"/>
</dbReference>
<comment type="caution">
    <text evidence="1">The sequence shown here is derived from an EMBL/GenBank/DDBJ whole genome shotgun (WGS) entry which is preliminary data.</text>
</comment>
<name>A0A7J6UWJ5_THATH</name>
<protein>
    <submittedName>
        <fullName evidence="1">Uncharacterized protein</fullName>
    </submittedName>
</protein>
<organism evidence="1 2">
    <name type="scientific">Thalictrum thalictroides</name>
    <name type="common">Rue-anemone</name>
    <name type="synonym">Anemone thalictroides</name>
    <dbReference type="NCBI Taxonomy" id="46969"/>
    <lineage>
        <taxon>Eukaryota</taxon>
        <taxon>Viridiplantae</taxon>
        <taxon>Streptophyta</taxon>
        <taxon>Embryophyta</taxon>
        <taxon>Tracheophyta</taxon>
        <taxon>Spermatophyta</taxon>
        <taxon>Magnoliopsida</taxon>
        <taxon>Ranunculales</taxon>
        <taxon>Ranunculaceae</taxon>
        <taxon>Thalictroideae</taxon>
        <taxon>Thalictrum</taxon>
    </lineage>
</organism>
<dbReference type="InterPro" id="IPR032675">
    <property type="entry name" value="LRR_dom_sf"/>
</dbReference>
<dbReference type="AlphaFoldDB" id="A0A7J6UWJ5"/>